<keyword evidence="2" id="KW-0472">Membrane</keyword>
<dbReference type="Proteomes" id="UP000823630">
    <property type="component" value="Unassembled WGS sequence"/>
</dbReference>
<feature type="transmembrane region" description="Helical" evidence="2">
    <location>
        <begin position="72"/>
        <end position="94"/>
    </location>
</feature>
<dbReference type="Pfam" id="PF01564">
    <property type="entry name" value="Spermine_synth"/>
    <property type="match status" value="1"/>
</dbReference>
<name>A0A9D9DFJ2_9PROT</name>
<feature type="transmembrane region" description="Helical" evidence="2">
    <location>
        <begin position="33"/>
        <end position="60"/>
    </location>
</feature>
<gene>
    <name evidence="3" type="ORF">IAC69_01755</name>
</gene>
<dbReference type="PANTHER" id="PTHR43317">
    <property type="entry name" value="THERMOSPERMINE SYNTHASE ACAULIS5"/>
    <property type="match status" value="1"/>
</dbReference>
<dbReference type="InterPro" id="IPR029063">
    <property type="entry name" value="SAM-dependent_MTases_sf"/>
</dbReference>
<dbReference type="AlphaFoldDB" id="A0A9D9DFJ2"/>
<dbReference type="Gene3D" id="3.40.50.150">
    <property type="entry name" value="Vaccinia Virus protein VP39"/>
    <property type="match status" value="1"/>
</dbReference>
<dbReference type="NCBIfam" id="NF037959">
    <property type="entry name" value="MFS_SpdSyn"/>
    <property type="match status" value="1"/>
</dbReference>
<organism evidence="3 4">
    <name type="scientific">Candidatus Enterousia avistercoris</name>
    <dbReference type="NCBI Taxonomy" id="2840788"/>
    <lineage>
        <taxon>Bacteria</taxon>
        <taxon>Pseudomonadati</taxon>
        <taxon>Pseudomonadota</taxon>
        <taxon>Alphaproteobacteria</taxon>
        <taxon>Candidatus Enterousia</taxon>
    </lineage>
</organism>
<dbReference type="SUPFAM" id="SSF53335">
    <property type="entry name" value="S-adenosyl-L-methionine-dependent methyltransferases"/>
    <property type="match status" value="1"/>
</dbReference>
<keyword evidence="1" id="KW-0620">Polyamine biosynthesis</keyword>
<evidence type="ECO:0000313" key="4">
    <source>
        <dbReference type="Proteomes" id="UP000823630"/>
    </source>
</evidence>
<evidence type="ECO:0000313" key="3">
    <source>
        <dbReference type="EMBL" id="MBO8425185.1"/>
    </source>
</evidence>
<proteinExistence type="predicted"/>
<dbReference type="PANTHER" id="PTHR43317:SF1">
    <property type="entry name" value="THERMOSPERMINE SYNTHASE ACAULIS5"/>
    <property type="match status" value="1"/>
</dbReference>
<feature type="transmembrane region" description="Helical" evidence="2">
    <location>
        <begin position="197"/>
        <end position="214"/>
    </location>
</feature>
<dbReference type="GO" id="GO:0006596">
    <property type="term" value="P:polyamine biosynthetic process"/>
    <property type="evidence" value="ECO:0007669"/>
    <property type="project" value="UniProtKB-KW"/>
</dbReference>
<dbReference type="CDD" id="cd02440">
    <property type="entry name" value="AdoMet_MTases"/>
    <property type="match status" value="1"/>
</dbReference>
<sequence length="462" mass="52671">MNRKLRTWLVFLIFLNGYISLSLELVVLRQLSFWVGSSAVITSIIMGMFLGFMSLGYFLGESKKIAGKNIRNILCASFIIIATLALLASSFPFVLKYFVWLYQWGITSSVIQTFIYSFIFLSVGPFLFGFNTTLLSRCLHRYNTNYTGNIMAWDTIGSVLGSLLTTLILMPFVGVNNTVMLIVLLAAVAAIITRPKWWTVLICVAIMVPTFMVNRDSVQRNKYGILVNNANSTISVSQMGDARVLMMNGLPMSVYNHNTESMADYINYVNNNFIYTMPMNRARNILVLGAGGFTAGINDTYNNYTFVDIEHTLRDVSEKYFLGKKLTDNKKFVVQDASQFLKNTDEQYDLILVDVYSNSFQVPEGFITAEFMQRLKSRVAPNGVVIMNMIVSMSFNDKYTQVFDNTFHTVFPHNTQRQAVGFVNPWVGDDITNVLYIWYNRENDGRIYTINKTPVIYDRYIK</sequence>
<dbReference type="EMBL" id="JADINC010000026">
    <property type="protein sequence ID" value="MBO8425185.1"/>
    <property type="molecule type" value="Genomic_DNA"/>
</dbReference>
<evidence type="ECO:0000256" key="2">
    <source>
        <dbReference type="SAM" id="Phobius"/>
    </source>
</evidence>
<reference evidence="3" key="2">
    <citation type="journal article" date="2021" name="PeerJ">
        <title>Extensive microbial diversity within the chicken gut microbiome revealed by metagenomics and culture.</title>
        <authorList>
            <person name="Gilroy R."/>
            <person name="Ravi A."/>
            <person name="Getino M."/>
            <person name="Pursley I."/>
            <person name="Horton D.L."/>
            <person name="Alikhan N.F."/>
            <person name="Baker D."/>
            <person name="Gharbi K."/>
            <person name="Hall N."/>
            <person name="Watson M."/>
            <person name="Adriaenssens E.M."/>
            <person name="Foster-Nyarko E."/>
            <person name="Jarju S."/>
            <person name="Secka A."/>
            <person name="Antonio M."/>
            <person name="Oren A."/>
            <person name="Chaudhuri R.R."/>
            <person name="La Ragione R."/>
            <person name="Hildebrand F."/>
            <person name="Pallen M.J."/>
        </authorList>
    </citation>
    <scope>NUCLEOTIDE SEQUENCE</scope>
    <source>
        <strain evidence="3">8207</strain>
    </source>
</reference>
<reference evidence="3" key="1">
    <citation type="submission" date="2020-10" db="EMBL/GenBank/DDBJ databases">
        <authorList>
            <person name="Gilroy R."/>
        </authorList>
    </citation>
    <scope>NUCLEOTIDE SEQUENCE</scope>
    <source>
        <strain evidence="3">8207</strain>
    </source>
</reference>
<protein>
    <submittedName>
        <fullName evidence="3">Fused MFS/spermidine synthase</fullName>
    </submittedName>
</protein>
<keyword evidence="2" id="KW-0812">Transmembrane</keyword>
<feature type="transmembrane region" description="Helical" evidence="2">
    <location>
        <begin position="114"/>
        <end position="139"/>
    </location>
</feature>
<feature type="transmembrane region" description="Helical" evidence="2">
    <location>
        <begin position="160"/>
        <end position="191"/>
    </location>
</feature>
<accession>A0A9D9DFJ2</accession>
<comment type="caution">
    <text evidence="3">The sequence shown here is derived from an EMBL/GenBank/DDBJ whole genome shotgun (WGS) entry which is preliminary data.</text>
</comment>
<feature type="transmembrane region" description="Helical" evidence="2">
    <location>
        <begin position="7"/>
        <end position="27"/>
    </location>
</feature>
<keyword evidence="2" id="KW-1133">Transmembrane helix</keyword>
<evidence type="ECO:0000256" key="1">
    <source>
        <dbReference type="ARBA" id="ARBA00023115"/>
    </source>
</evidence>